<dbReference type="GO" id="GO:0016829">
    <property type="term" value="F:lyase activity"/>
    <property type="evidence" value="ECO:0007669"/>
    <property type="project" value="UniProtKB-KW"/>
</dbReference>
<proteinExistence type="inferred from homology"/>
<dbReference type="PIRSF" id="PIRSF029755">
    <property type="entry name" value="UCP029755"/>
    <property type="match status" value="1"/>
</dbReference>
<dbReference type="PANTHER" id="PTHR32022">
    <property type="entry name" value="D-GLUTAMATE CYCLASE, MITOCHONDRIAL"/>
    <property type="match status" value="1"/>
</dbReference>
<dbReference type="PANTHER" id="PTHR32022:SF10">
    <property type="entry name" value="D-GLUTAMATE CYCLASE, MITOCHONDRIAL"/>
    <property type="match status" value="1"/>
</dbReference>
<dbReference type="Gene3D" id="3.40.1640.10">
    <property type="entry name" value="PSTPO5379-like"/>
    <property type="match status" value="1"/>
</dbReference>
<dbReference type="NCBIfam" id="NF003969">
    <property type="entry name" value="PRK05463.1"/>
    <property type="match status" value="1"/>
</dbReference>
<evidence type="ECO:0000313" key="4">
    <source>
        <dbReference type="EMBL" id="VVE06222.1"/>
    </source>
</evidence>
<sequence>MPQRHFFSDASAAMNHRAMPNDFLSQRDTIAPFEFRQAVRSAQFRGPTAGYCGDFAQANLAILPMAYAHDFLRFCQSNPKACPLLGVGEPGQWHVPALGREVDIRADVPGYNIYREGKLTKQVDNLAEYWQSDFVVFAIGCSFSFEDMLAKAGIPLRHVEEGCNVPMYRTKIANQRAGKFGGELVVSMRPMKGADAIRAVQITSRFPGVHGAPIHIGDPSALGIEDLAKPEFGDAVTIRDGELPVYWACGVTPQTALMEAKLPLAIAHQPGYMLVTDIPNASLAVF</sequence>
<reference evidence="4 5" key="1">
    <citation type="submission" date="2019-08" db="EMBL/GenBank/DDBJ databases">
        <authorList>
            <person name="Peeters C."/>
        </authorList>
    </citation>
    <scope>NUCLEOTIDE SEQUENCE [LARGE SCALE GENOMIC DNA]</scope>
    <source>
        <strain evidence="4 5">LMG 31112</strain>
    </source>
</reference>
<gene>
    <name evidence="4" type="ORF">PHO31112_02385</name>
</gene>
<dbReference type="Proteomes" id="UP000343317">
    <property type="component" value="Unassembled WGS sequence"/>
</dbReference>
<dbReference type="FunFam" id="3.30.2040.10:FF:000001">
    <property type="entry name" value="D-glutamate cyclase, mitochondrial"/>
    <property type="match status" value="1"/>
</dbReference>
<comment type="similarity">
    <text evidence="1 3">Belongs to the D-glutamate cyclase family.</text>
</comment>
<accession>A0A5E4V1R8</accession>
<dbReference type="Gene3D" id="3.30.2040.10">
    <property type="entry name" value="PSTPO5379-like domain"/>
    <property type="match status" value="1"/>
</dbReference>
<dbReference type="SUPFAM" id="SSF160920">
    <property type="entry name" value="PSTPO5379-like"/>
    <property type="match status" value="1"/>
</dbReference>
<evidence type="ECO:0000256" key="2">
    <source>
        <dbReference type="ARBA" id="ARBA00023239"/>
    </source>
</evidence>
<keyword evidence="2 3" id="KW-0456">Lyase</keyword>
<name>A0A5E4V1R8_9BURK</name>
<dbReference type="HAMAP" id="MF_01830">
    <property type="entry name" value="Hydro_lyase"/>
    <property type="match status" value="1"/>
</dbReference>
<dbReference type="InterPro" id="IPR009906">
    <property type="entry name" value="D-Glu_cyclase"/>
</dbReference>
<dbReference type="Pfam" id="PF07286">
    <property type="entry name" value="D-Glu_cyclase"/>
    <property type="match status" value="1"/>
</dbReference>
<evidence type="ECO:0000256" key="3">
    <source>
        <dbReference type="HAMAP-Rule" id="MF_01830"/>
    </source>
</evidence>
<evidence type="ECO:0000256" key="1">
    <source>
        <dbReference type="ARBA" id="ARBA00007896"/>
    </source>
</evidence>
<dbReference type="InterPro" id="IPR038021">
    <property type="entry name" value="Putative_hydro-lyase"/>
</dbReference>
<dbReference type="EC" id="4.2.1.-" evidence="3"/>
<keyword evidence="5" id="KW-1185">Reference proteome</keyword>
<evidence type="ECO:0000313" key="5">
    <source>
        <dbReference type="Proteomes" id="UP000343317"/>
    </source>
</evidence>
<organism evidence="4 5">
    <name type="scientific">Pandoraea horticolens</name>
    <dbReference type="NCBI Taxonomy" id="2508298"/>
    <lineage>
        <taxon>Bacteria</taxon>
        <taxon>Pseudomonadati</taxon>
        <taxon>Pseudomonadota</taxon>
        <taxon>Betaproteobacteria</taxon>
        <taxon>Burkholderiales</taxon>
        <taxon>Burkholderiaceae</taxon>
        <taxon>Pandoraea</taxon>
    </lineage>
</organism>
<dbReference type="EMBL" id="CABPSM010000006">
    <property type="protein sequence ID" value="VVE06222.1"/>
    <property type="molecule type" value="Genomic_DNA"/>
</dbReference>
<dbReference type="AlphaFoldDB" id="A0A5E4V1R8"/>
<protein>
    <recommendedName>
        <fullName evidence="3">Putative hydro-lyase PHO31112_02385</fullName>
        <ecNumber evidence="3">4.2.1.-</ecNumber>
    </recommendedName>
</protein>
<dbReference type="InterPro" id="IPR016938">
    <property type="entry name" value="UPF0317"/>
</dbReference>